<protein>
    <submittedName>
        <fullName evidence="1">Uncharacterized protein</fullName>
    </submittedName>
</protein>
<keyword evidence="3" id="KW-1185">Reference proteome</keyword>
<evidence type="ECO:0000313" key="4">
    <source>
        <dbReference type="Proteomes" id="UP000295404"/>
    </source>
</evidence>
<evidence type="ECO:0000313" key="2">
    <source>
        <dbReference type="EMBL" id="TCL11743.1"/>
    </source>
</evidence>
<name>A0A285FYB1_9EURY</name>
<dbReference type="EMBL" id="SMMS01000001">
    <property type="protein sequence ID" value="TCL11743.1"/>
    <property type="molecule type" value="Genomic_DNA"/>
</dbReference>
<proteinExistence type="predicted"/>
<sequence length="323" mass="37260">MKTSVKFGIGAMLAAILLLNLVFVPAVCADSSTSDKVQMPKELKQWIMETQKDEETKLWMKEQTEQWMQNHTLNVTSTKTYTYKDGLIEIKETYTGRELKKNLGINKFEKMEKLKVPENAEKALSLNGETFALTEGNQRITVTEKTVVMTTETDPFEWWDIGYEYPQYTWSEYYGVYTRADPINLAWEGTNMNTIKGKILDEGWVSVAYPYEHNQYVSDPQYDWVLDEGVADDKTGLLTERYHVRLFDLSTQDIVGNAHRDSLPLHEVIEFETAEDLVAGFFDNDVSNWWVLYDYEELDNEEGTPNQEPFCDGEATCIFKVGS</sequence>
<dbReference type="OrthoDB" id="101675at2157"/>
<dbReference type="AlphaFoldDB" id="A0A285FYB1"/>
<dbReference type="Proteomes" id="UP000295404">
    <property type="component" value="Unassembled WGS sequence"/>
</dbReference>
<dbReference type="RefSeq" id="WP_096712363.1">
    <property type="nucleotide sequence ID" value="NZ_OBDR01000005.1"/>
</dbReference>
<evidence type="ECO:0000313" key="1">
    <source>
        <dbReference type="EMBL" id="SNY16267.1"/>
    </source>
</evidence>
<reference evidence="2 4" key="3">
    <citation type="submission" date="2019-03" db="EMBL/GenBank/DDBJ databases">
        <title>Subsurface microbial communities from deep shales in Ohio and West Virginia, USA.</title>
        <authorList>
            <person name="Wrighton K."/>
        </authorList>
    </citation>
    <scope>NUCLEOTIDE SEQUENCE [LARGE SCALE GENOMIC DNA]</scope>
    <source>
        <strain evidence="2 4">WG1_MB</strain>
    </source>
</reference>
<reference evidence="1" key="2">
    <citation type="submission" date="2017-09" db="EMBL/GenBank/DDBJ databases">
        <authorList>
            <person name="Ehlers B."/>
            <person name="Leendertz F.H."/>
        </authorList>
    </citation>
    <scope>NUCLEOTIDE SEQUENCE [LARGE SCALE GENOMIC DNA]</scope>
    <source>
        <strain evidence="1">WG-1MB</strain>
    </source>
</reference>
<organism evidence="1 3">
    <name type="scientific">Methanohalophilus euhalobius</name>
    <dbReference type="NCBI Taxonomy" id="51203"/>
    <lineage>
        <taxon>Archaea</taxon>
        <taxon>Methanobacteriati</taxon>
        <taxon>Methanobacteriota</taxon>
        <taxon>Stenosarchaea group</taxon>
        <taxon>Methanomicrobia</taxon>
        <taxon>Methanosarcinales</taxon>
        <taxon>Methanosarcinaceae</taxon>
        <taxon>Methanohalophilus</taxon>
    </lineage>
</organism>
<accession>A0A285FYB1</accession>
<dbReference type="EMBL" id="OBDR01000005">
    <property type="protein sequence ID" value="SNY16267.1"/>
    <property type="molecule type" value="Genomic_DNA"/>
</dbReference>
<dbReference type="Proteomes" id="UP000217726">
    <property type="component" value="Unassembled WGS sequence"/>
</dbReference>
<reference evidence="3" key="1">
    <citation type="submission" date="2017-09" db="EMBL/GenBank/DDBJ databases">
        <authorList>
            <person name="Varghese N."/>
            <person name="Submissions S."/>
        </authorList>
    </citation>
    <scope>NUCLEOTIDE SEQUENCE [LARGE SCALE GENOMIC DNA]</scope>
    <source>
        <strain evidence="3">WG-1MB</strain>
    </source>
</reference>
<evidence type="ECO:0000313" key="3">
    <source>
        <dbReference type="Proteomes" id="UP000217726"/>
    </source>
</evidence>
<gene>
    <name evidence="2" type="ORF">C7960_0926</name>
    <name evidence="1" type="ORF">SAMN06295989_10589</name>
</gene>